<dbReference type="WBParaSite" id="ACOC_0000281401-mRNA-1">
    <property type="protein sequence ID" value="ACOC_0000281401-mRNA-1"/>
    <property type="gene ID" value="ACOC_0000281401"/>
</dbReference>
<accession>A0A0R3PF85</accession>
<sequence>MHNETYSGEAGNVEDNVKATLLQMEEFEECESEKEGEGLDDYIRSTWLFIILLHNHWVFDDGQCDVNAQYLLLSTDLADFNELFVVSRHM</sequence>
<organism evidence="3">
    <name type="scientific">Angiostrongylus costaricensis</name>
    <name type="common">Nematode worm</name>
    <dbReference type="NCBI Taxonomy" id="334426"/>
    <lineage>
        <taxon>Eukaryota</taxon>
        <taxon>Metazoa</taxon>
        <taxon>Ecdysozoa</taxon>
        <taxon>Nematoda</taxon>
        <taxon>Chromadorea</taxon>
        <taxon>Rhabditida</taxon>
        <taxon>Rhabditina</taxon>
        <taxon>Rhabditomorpha</taxon>
        <taxon>Strongyloidea</taxon>
        <taxon>Metastrongylidae</taxon>
        <taxon>Angiostrongylus</taxon>
    </lineage>
</organism>
<name>A0A0R3PF85_ANGCS</name>
<evidence type="ECO:0000313" key="3">
    <source>
        <dbReference type="WBParaSite" id="ACOC_0000281401-mRNA-1"/>
    </source>
</evidence>
<reference evidence="3" key="1">
    <citation type="submission" date="2017-02" db="UniProtKB">
        <authorList>
            <consortium name="WormBaseParasite"/>
        </authorList>
    </citation>
    <scope>IDENTIFICATION</scope>
</reference>
<evidence type="ECO:0000313" key="2">
    <source>
        <dbReference type="Proteomes" id="UP000267027"/>
    </source>
</evidence>
<reference evidence="1 2" key="2">
    <citation type="submission" date="2018-11" db="EMBL/GenBank/DDBJ databases">
        <authorList>
            <consortium name="Pathogen Informatics"/>
        </authorList>
    </citation>
    <scope>NUCLEOTIDE SEQUENCE [LARGE SCALE GENOMIC DNA]</scope>
    <source>
        <strain evidence="1 2">Costa Rica</strain>
    </source>
</reference>
<protein>
    <submittedName>
        <fullName evidence="1 3">Uncharacterized protein</fullName>
    </submittedName>
</protein>
<dbReference type="AlphaFoldDB" id="A0A0R3PF85"/>
<proteinExistence type="predicted"/>
<keyword evidence="2" id="KW-1185">Reference proteome</keyword>
<evidence type="ECO:0000313" key="1">
    <source>
        <dbReference type="EMBL" id="VDM54400.1"/>
    </source>
</evidence>
<dbReference type="Proteomes" id="UP000267027">
    <property type="component" value="Unassembled WGS sequence"/>
</dbReference>
<dbReference type="EMBL" id="UYYA01000644">
    <property type="protein sequence ID" value="VDM54400.1"/>
    <property type="molecule type" value="Genomic_DNA"/>
</dbReference>
<gene>
    <name evidence="1" type="ORF">ACOC_LOCUS2815</name>
</gene>